<evidence type="ECO:0000259" key="3">
    <source>
        <dbReference type="PROSITE" id="PS50158"/>
    </source>
</evidence>
<dbReference type="Pfam" id="PF00098">
    <property type="entry name" value="zf-CCHC"/>
    <property type="match status" value="2"/>
</dbReference>
<name>A0A2I0B8A4_9ASPA</name>
<proteinExistence type="predicted"/>
<keyword evidence="1" id="KW-0863">Zinc-finger</keyword>
<dbReference type="InterPro" id="IPR032675">
    <property type="entry name" value="LRR_dom_sf"/>
</dbReference>
<accession>A0A2I0B8A4</accession>
<reference evidence="5 6" key="1">
    <citation type="journal article" date="2017" name="Nature">
        <title>The Apostasia genome and the evolution of orchids.</title>
        <authorList>
            <person name="Zhang G.Q."/>
            <person name="Liu K.W."/>
            <person name="Li Z."/>
            <person name="Lohaus R."/>
            <person name="Hsiao Y.Y."/>
            <person name="Niu S.C."/>
            <person name="Wang J.Y."/>
            <person name="Lin Y.C."/>
            <person name="Xu Q."/>
            <person name="Chen L.J."/>
            <person name="Yoshida K."/>
            <person name="Fujiwara S."/>
            <person name="Wang Z.W."/>
            <person name="Zhang Y.Q."/>
            <person name="Mitsuda N."/>
            <person name="Wang M."/>
            <person name="Liu G.H."/>
            <person name="Pecoraro L."/>
            <person name="Huang H.X."/>
            <person name="Xiao X.J."/>
            <person name="Lin M."/>
            <person name="Wu X.Y."/>
            <person name="Wu W.L."/>
            <person name="Chen Y.Y."/>
            <person name="Chang S.B."/>
            <person name="Sakamoto S."/>
            <person name="Ohme-Takagi M."/>
            <person name="Yagi M."/>
            <person name="Zeng S.J."/>
            <person name="Shen C.Y."/>
            <person name="Yeh C.M."/>
            <person name="Luo Y.B."/>
            <person name="Tsai W.C."/>
            <person name="Van de Peer Y."/>
            <person name="Liu Z.J."/>
        </authorList>
    </citation>
    <scope>NUCLEOTIDE SEQUENCE [LARGE SCALE GENOMIC DNA]</scope>
    <source>
        <strain evidence="6">cv. Shenzhen</strain>
        <tissue evidence="5">Stem</tissue>
    </source>
</reference>
<dbReference type="PROSITE" id="PS50158">
    <property type="entry name" value="ZF_CCHC"/>
    <property type="match status" value="3"/>
</dbReference>
<evidence type="ECO:0000259" key="4">
    <source>
        <dbReference type="PROSITE" id="PS51857"/>
    </source>
</evidence>
<dbReference type="InterPro" id="IPR012340">
    <property type="entry name" value="NA-bd_OB-fold"/>
</dbReference>
<dbReference type="PRINTS" id="PR00050">
    <property type="entry name" value="COLDSHOCK"/>
</dbReference>
<dbReference type="Gene3D" id="1.20.1280.50">
    <property type="match status" value="1"/>
</dbReference>
<dbReference type="PANTHER" id="PTHR38926">
    <property type="entry name" value="F-BOX DOMAIN CONTAINING PROTEIN, EXPRESSED"/>
    <property type="match status" value="1"/>
</dbReference>
<keyword evidence="1" id="KW-0862">Zinc</keyword>
<dbReference type="AlphaFoldDB" id="A0A2I0B8A4"/>
<dbReference type="SUPFAM" id="SSF52047">
    <property type="entry name" value="RNI-like"/>
    <property type="match status" value="1"/>
</dbReference>
<dbReference type="InterPro" id="IPR002059">
    <property type="entry name" value="CSP_DNA-bd"/>
</dbReference>
<dbReference type="PANTHER" id="PTHR38926:SF2">
    <property type="entry name" value="F-BOX_LRR-REPEAT PROTEIN 21-RELATED"/>
    <property type="match status" value="1"/>
</dbReference>
<dbReference type="SUPFAM" id="SSF57756">
    <property type="entry name" value="Retrovirus zinc finger-like domains"/>
    <property type="match status" value="2"/>
</dbReference>
<dbReference type="PROSITE" id="PS51857">
    <property type="entry name" value="CSD_2"/>
    <property type="match status" value="1"/>
</dbReference>
<dbReference type="InterPro" id="IPR001878">
    <property type="entry name" value="Znf_CCHC"/>
</dbReference>
<dbReference type="SUPFAM" id="SSF50249">
    <property type="entry name" value="Nucleic acid-binding proteins"/>
    <property type="match status" value="1"/>
</dbReference>
<dbReference type="SMART" id="SM00357">
    <property type="entry name" value="CSP"/>
    <property type="match status" value="1"/>
</dbReference>
<dbReference type="CDD" id="cd04458">
    <property type="entry name" value="CSP_CDS"/>
    <property type="match status" value="1"/>
</dbReference>
<evidence type="ECO:0000313" key="6">
    <source>
        <dbReference type="Proteomes" id="UP000236161"/>
    </source>
</evidence>
<dbReference type="Pfam" id="PF00313">
    <property type="entry name" value="CSD"/>
    <property type="match status" value="1"/>
</dbReference>
<keyword evidence="1" id="KW-0479">Metal-binding</keyword>
<dbReference type="Gene3D" id="3.80.10.10">
    <property type="entry name" value="Ribonuclease Inhibitor"/>
    <property type="match status" value="1"/>
</dbReference>
<organism evidence="5 6">
    <name type="scientific">Apostasia shenzhenica</name>
    <dbReference type="NCBI Taxonomy" id="1088818"/>
    <lineage>
        <taxon>Eukaryota</taxon>
        <taxon>Viridiplantae</taxon>
        <taxon>Streptophyta</taxon>
        <taxon>Embryophyta</taxon>
        <taxon>Tracheophyta</taxon>
        <taxon>Spermatophyta</taxon>
        <taxon>Magnoliopsida</taxon>
        <taxon>Liliopsida</taxon>
        <taxon>Asparagales</taxon>
        <taxon>Orchidaceae</taxon>
        <taxon>Apostasioideae</taxon>
        <taxon>Apostasia</taxon>
    </lineage>
</organism>
<dbReference type="Gene3D" id="2.40.50.140">
    <property type="entry name" value="Nucleic acid-binding proteins"/>
    <property type="match status" value="1"/>
</dbReference>
<feature type="domain" description="CCHC-type" evidence="3">
    <location>
        <begin position="126"/>
        <end position="140"/>
    </location>
</feature>
<protein>
    <submittedName>
        <fullName evidence="5">F-box/LRR-repeat protein 23</fullName>
    </submittedName>
</protein>
<evidence type="ECO:0000256" key="2">
    <source>
        <dbReference type="SAM" id="MobiDB-lite"/>
    </source>
</evidence>
<evidence type="ECO:0000256" key="1">
    <source>
        <dbReference type="PROSITE-ProRule" id="PRU00047"/>
    </source>
</evidence>
<feature type="region of interest" description="Disordered" evidence="2">
    <location>
        <begin position="159"/>
        <end position="193"/>
    </location>
</feature>
<sequence length="490" mass="55050">MEPPIERMKGTVSWFDGRRGFGFITPEEGREGLFVHYSSIKTAGYRSLGDGEAVEFVVSVDDFGRNRAVDVTGPGGGFVKGSGGDVGRGNNGSRGFGRSCHRCGEVGHIARNCSLSSIGFGGVGPCYSCGEMGHLARQCPGDHWSFIVPASSSMVSLKDAEKDDPHTRLPLDVTDPSEEKVGEEDVKSVAEEEEAEKRNWAELPRDVLTVIFKKIAAIEVLMSAQFVCKPWQQVWCIDMRNHADLFSKIDLVSMAKEAVNRSRGHLEAFYAENFGSDELMLYIAERTTILRSLRLISVHFVSDEALSQALKRFPLLEELEITLSYFSDEVLKVVGPACRQLKRFQLNTWPLNISDDDSDSDFEIDRDSEALELAKHMRQLRRLQLFGSRLTNVGLLAILDSCPYLEHLDIRRCLFLDYDESLKKKCAKIKELKLPNDSVDDYPYEISGRCGTDDDFVPENAACYLCWEFGHFAWQCPGPNYEDSIEWFNL</sequence>
<dbReference type="SMART" id="SM00343">
    <property type="entry name" value="ZnF_C2HC"/>
    <property type="match status" value="3"/>
</dbReference>
<keyword evidence="6" id="KW-1185">Reference proteome</keyword>
<dbReference type="InterPro" id="IPR036875">
    <property type="entry name" value="Znf_CCHC_sf"/>
</dbReference>
<feature type="compositionally biased region" description="Basic and acidic residues" evidence="2">
    <location>
        <begin position="159"/>
        <end position="169"/>
    </location>
</feature>
<dbReference type="GO" id="GO:0003676">
    <property type="term" value="F:nucleic acid binding"/>
    <property type="evidence" value="ECO:0007669"/>
    <property type="project" value="InterPro"/>
</dbReference>
<dbReference type="Proteomes" id="UP000236161">
    <property type="component" value="Unassembled WGS sequence"/>
</dbReference>
<dbReference type="GO" id="GO:0008270">
    <property type="term" value="F:zinc ion binding"/>
    <property type="evidence" value="ECO:0007669"/>
    <property type="project" value="UniProtKB-KW"/>
</dbReference>
<dbReference type="EMBL" id="KZ451906">
    <property type="protein sequence ID" value="PKA63981.1"/>
    <property type="molecule type" value="Genomic_DNA"/>
</dbReference>
<dbReference type="InterPro" id="IPR011129">
    <property type="entry name" value="CSD"/>
</dbReference>
<gene>
    <name evidence="5" type="primary">FBL23</name>
    <name evidence="5" type="ORF">AXF42_Ash004993</name>
</gene>
<dbReference type="STRING" id="1088818.A0A2I0B8A4"/>
<evidence type="ECO:0000313" key="5">
    <source>
        <dbReference type="EMBL" id="PKA63981.1"/>
    </source>
</evidence>
<feature type="domain" description="CCHC-type" evidence="3">
    <location>
        <begin position="100"/>
        <end position="113"/>
    </location>
</feature>
<feature type="domain" description="CCHC-type" evidence="3">
    <location>
        <begin position="463"/>
        <end position="477"/>
    </location>
</feature>
<dbReference type="OrthoDB" id="2095648at2759"/>
<dbReference type="Gene3D" id="4.10.60.10">
    <property type="entry name" value="Zinc finger, CCHC-type"/>
    <property type="match status" value="1"/>
</dbReference>
<feature type="compositionally biased region" description="Basic and acidic residues" evidence="2">
    <location>
        <begin position="177"/>
        <end position="193"/>
    </location>
</feature>
<feature type="domain" description="CSD" evidence="4">
    <location>
        <begin position="7"/>
        <end position="73"/>
    </location>
</feature>